<gene>
    <name evidence="2" type="ORF">GWK10_04920</name>
</gene>
<feature type="chain" id="PRO_5026752436" description="Lipoprotein" evidence="1">
    <location>
        <begin position="29"/>
        <end position="180"/>
    </location>
</feature>
<keyword evidence="1" id="KW-0732">Signal</keyword>
<dbReference type="RefSeq" id="WP_164029811.1">
    <property type="nucleotide sequence ID" value="NZ_JAABOQ010000002.1"/>
</dbReference>
<dbReference type="EMBL" id="JAABOQ010000002">
    <property type="protein sequence ID" value="NER16539.1"/>
    <property type="molecule type" value="Genomic_DNA"/>
</dbReference>
<evidence type="ECO:0000256" key="1">
    <source>
        <dbReference type="SAM" id="SignalP"/>
    </source>
</evidence>
<evidence type="ECO:0000313" key="3">
    <source>
        <dbReference type="Proteomes" id="UP000474296"/>
    </source>
</evidence>
<protein>
    <recommendedName>
        <fullName evidence="4">Lipoprotein</fullName>
    </recommendedName>
</protein>
<accession>A0A6M0CL13</accession>
<reference evidence="2 3" key="1">
    <citation type="submission" date="2020-01" db="EMBL/GenBank/DDBJ databases">
        <title>Spongiivirga citrea KCTC 32990T.</title>
        <authorList>
            <person name="Wang G."/>
        </authorList>
    </citation>
    <scope>NUCLEOTIDE SEQUENCE [LARGE SCALE GENOMIC DNA]</scope>
    <source>
        <strain evidence="2 3">KCTC 32990</strain>
    </source>
</reference>
<name>A0A6M0CL13_9FLAO</name>
<dbReference type="PROSITE" id="PS51257">
    <property type="entry name" value="PROKAR_LIPOPROTEIN"/>
    <property type="match status" value="1"/>
</dbReference>
<dbReference type="AlphaFoldDB" id="A0A6M0CL13"/>
<dbReference type="Proteomes" id="UP000474296">
    <property type="component" value="Unassembled WGS sequence"/>
</dbReference>
<evidence type="ECO:0008006" key="4">
    <source>
        <dbReference type="Google" id="ProtNLM"/>
    </source>
</evidence>
<sequence length="180" mass="20619">MYRLVKSTNFLRQSVYLLLLLFVLQSCKETNSNNGDIGITSYTSKKTKADKKKYYDSNNNVVYEVKYKNDAFKLRTVASTLLWKVKLYDDKVKISDNEENLNGYQIKVKGPLEAKLERNNENLARIGFDESSQTITINPASGEKITKASDYSPSWLVLSIDEIPKDQQEIIISELIEKGF</sequence>
<organism evidence="2 3">
    <name type="scientific">Spongiivirga citrea</name>
    <dbReference type="NCBI Taxonomy" id="1481457"/>
    <lineage>
        <taxon>Bacteria</taxon>
        <taxon>Pseudomonadati</taxon>
        <taxon>Bacteroidota</taxon>
        <taxon>Flavobacteriia</taxon>
        <taxon>Flavobacteriales</taxon>
        <taxon>Flavobacteriaceae</taxon>
        <taxon>Spongiivirga</taxon>
    </lineage>
</organism>
<evidence type="ECO:0000313" key="2">
    <source>
        <dbReference type="EMBL" id="NER16539.1"/>
    </source>
</evidence>
<feature type="signal peptide" evidence="1">
    <location>
        <begin position="1"/>
        <end position="28"/>
    </location>
</feature>
<proteinExistence type="predicted"/>
<comment type="caution">
    <text evidence="2">The sequence shown here is derived from an EMBL/GenBank/DDBJ whole genome shotgun (WGS) entry which is preliminary data.</text>
</comment>
<keyword evidence="3" id="KW-1185">Reference proteome</keyword>